<reference evidence="3" key="1">
    <citation type="submission" date="2023-05" db="EMBL/GenBank/DDBJ databases">
        <title>Nepenthes gracilis genome sequencing.</title>
        <authorList>
            <person name="Fukushima K."/>
        </authorList>
    </citation>
    <scope>NUCLEOTIDE SEQUENCE</scope>
    <source>
        <strain evidence="3">SING2019-196</strain>
    </source>
</reference>
<dbReference type="EMBL" id="BSYO01000007">
    <property type="protein sequence ID" value="GMH07675.1"/>
    <property type="molecule type" value="Genomic_DNA"/>
</dbReference>
<comment type="subcellular location">
    <subcellularLocation>
        <location evidence="1">Cytoplasm</location>
    </subcellularLocation>
</comment>
<organism evidence="3 4">
    <name type="scientific">Nepenthes gracilis</name>
    <name type="common">Slender pitcher plant</name>
    <dbReference type="NCBI Taxonomy" id="150966"/>
    <lineage>
        <taxon>Eukaryota</taxon>
        <taxon>Viridiplantae</taxon>
        <taxon>Streptophyta</taxon>
        <taxon>Embryophyta</taxon>
        <taxon>Tracheophyta</taxon>
        <taxon>Spermatophyta</taxon>
        <taxon>Magnoliopsida</taxon>
        <taxon>eudicotyledons</taxon>
        <taxon>Gunneridae</taxon>
        <taxon>Pentapetalae</taxon>
        <taxon>Caryophyllales</taxon>
        <taxon>Nepenthaceae</taxon>
        <taxon>Nepenthes</taxon>
    </lineage>
</organism>
<dbReference type="InterPro" id="IPR051837">
    <property type="entry name" value="SortingNexin/PXDomain-PKLike"/>
</dbReference>
<evidence type="ECO:0000313" key="4">
    <source>
        <dbReference type="Proteomes" id="UP001279734"/>
    </source>
</evidence>
<comment type="caution">
    <text evidence="3">The sequence shown here is derived from an EMBL/GenBank/DDBJ whole genome shotgun (WGS) entry which is preliminary data.</text>
</comment>
<dbReference type="AlphaFoldDB" id="A0AAD3SBA6"/>
<evidence type="ECO:0000256" key="1">
    <source>
        <dbReference type="ARBA" id="ARBA00004496"/>
    </source>
</evidence>
<gene>
    <name evidence="3" type="ORF">Nepgr_009515</name>
</gene>
<accession>A0AAD3SBA6</accession>
<name>A0AAD3SBA6_NEPGR</name>
<dbReference type="PANTHER" id="PTHR22999:SF23">
    <property type="entry name" value="SORTING NEXIN-16"/>
    <property type="match status" value="1"/>
</dbReference>
<dbReference type="GO" id="GO:0005737">
    <property type="term" value="C:cytoplasm"/>
    <property type="evidence" value="ECO:0007669"/>
    <property type="project" value="UniProtKB-SubCell"/>
</dbReference>
<keyword evidence="2" id="KW-0963">Cytoplasm</keyword>
<protein>
    <submittedName>
        <fullName evidence="3">Uncharacterized protein</fullName>
    </submittedName>
</protein>
<evidence type="ECO:0000313" key="3">
    <source>
        <dbReference type="EMBL" id="GMH07675.1"/>
    </source>
</evidence>
<sequence length="97" mass="10770">MTEHIRGLSSAHLQSLTSVASKQQKAGSQDGAPSALVSLIGHRQYRRCASDIYHFLQSSLCMKQLAYGILELLVISVIPRLRDILVDVHKKMRTQPA</sequence>
<dbReference type="PANTHER" id="PTHR22999">
    <property type="entry name" value="PX SERINE/THREONINE KINASE PXK"/>
    <property type="match status" value="1"/>
</dbReference>
<evidence type="ECO:0000256" key="2">
    <source>
        <dbReference type="ARBA" id="ARBA00022490"/>
    </source>
</evidence>
<keyword evidence="4" id="KW-1185">Reference proteome</keyword>
<dbReference type="Proteomes" id="UP001279734">
    <property type="component" value="Unassembled WGS sequence"/>
</dbReference>
<proteinExistence type="predicted"/>